<dbReference type="GO" id="GO:0005886">
    <property type="term" value="C:plasma membrane"/>
    <property type="evidence" value="ECO:0007669"/>
    <property type="project" value="UniProtKB-SubCell"/>
</dbReference>
<feature type="transmembrane region" description="Helical" evidence="6">
    <location>
        <begin position="82"/>
        <end position="99"/>
    </location>
</feature>
<evidence type="ECO:0000256" key="3">
    <source>
        <dbReference type="ARBA" id="ARBA00022692"/>
    </source>
</evidence>
<dbReference type="InterPro" id="IPR050189">
    <property type="entry name" value="MFS_Efflux_Transporters"/>
</dbReference>
<dbReference type="PROSITE" id="PS50850">
    <property type="entry name" value="MFS"/>
    <property type="match status" value="1"/>
</dbReference>
<feature type="transmembrane region" description="Helical" evidence="6">
    <location>
        <begin position="284"/>
        <end position="302"/>
    </location>
</feature>
<dbReference type="AlphaFoldDB" id="A0A0W0SV04"/>
<evidence type="ECO:0000256" key="1">
    <source>
        <dbReference type="ARBA" id="ARBA00004651"/>
    </source>
</evidence>
<feature type="transmembrane region" description="Helical" evidence="6">
    <location>
        <begin position="258"/>
        <end position="277"/>
    </location>
</feature>
<name>A0A0W0SV04_9GAMM</name>
<evidence type="ECO:0000256" key="6">
    <source>
        <dbReference type="SAM" id="Phobius"/>
    </source>
</evidence>
<evidence type="ECO:0000313" key="9">
    <source>
        <dbReference type="Proteomes" id="UP000054742"/>
    </source>
</evidence>
<feature type="transmembrane region" description="Helical" evidence="6">
    <location>
        <begin position="17"/>
        <end position="42"/>
    </location>
</feature>
<keyword evidence="2" id="KW-1003">Cell membrane</keyword>
<dbReference type="InterPro" id="IPR011701">
    <property type="entry name" value="MFS"/>
</dbReference>
<evidence type="ECO:0000256" key="4">
    <source>
        <dbReference type="ARBA" id="ARBA00022989"/>
    </source>
</evidence>
<accession>A0A0W0SV04</accession>
<keyword evidence="3 6" id="KW-0812">Transmembrane</keyword>
<dbReference type="PANTHER" id="PTHR43124:SF3">
    <property type="entry name" value="CHLORAMPHENICOL EFFLUX PUMP RV0191"/>
    <property type="match status" value="1"/>
</dbReference>
<dbReference type="RefSeq" id="WP_083500773.1">
    <property type="nucleotide sequence ID" value="NZ_CAAAHU010000017.1"/>
</dbReference>
<dbReference type="PATRIC" id="fig|29422.6.peg.41"/>
<evidence type="ECO:0000259" key="7">
    <source>
        <dbReference type="PROSITE" id="PS50850"/>
    </source>
</evidence>
<dbReference type="OrthoDB" id="5620971at2"/>
<dbReference type="Proteomes" id="UP000054742">
    <property type="component" value="Unassembled WGS sequence"/>
</dbReference>
<feature type="transmembrane region" description="Helical" evidence="6">
    <location>
        <begin position="138"/>
        <end position="163"/>
    </location>
</feature>
<feature type="transmembrane region" description="Helical" evidence="6">
    <location>
        <begin position="216"/>
        <end position="238"/>
    </location>
</feature>
<proteinExistence type="predicted"/>
<evidence type="ECO:0000313" key="8">
    <source>
        <dbReference type="EMBL" id="KTC87222.1"/>
    </source>
</evidence>
<gene>
    <name evidence="8" type="ORF">Lbru_0040</name>
</gene>
<dbReference type="Pfam" id="PF07690">
    <property type="entry name" value="MFS_1"/>
    <property type="match status" value="1"/>
</dbReference>
<reference evidence="8 9" key="1">
    <citation type="submission" date="2015-11" db="EMBL/GenBank/DDBJ databases">
        <title>Genomic analysis of 38 Legionella species identifies large and diverse effector repertoires.</title>
        <authorList>
            <person name="Burstein D."/>
            <person name="Amaro F."/>
            <person name="Zusman T."/>
            <person name="Lifshitz Z."/>
            <person name="Cohen O."/>
            <person name="Gilbert J.A."/>
            <person name="Pupko T."/>
            <person name="Shuman H.A."/>
            <person name="Segal G."/>
        </authorList>
    </citation>
    <scope>NUCLEOTIDE SEQUENCE [LARGE SCALE GENOMIC DNA]</scope>
    <source>
        <strain evidence="8 9">ATCC 43878</strain>
    </source>
</reference>
<keyword evidence="5 6" id="KW-0472">Membrane</keyword>
<dbReference type="SUPFAM" id="SSF103473">
    <property type="entry name" value="MFS general substrate transporter"/>
    <property type="match status" value="1"/>
</dbReference>
<evidence type="ECO:0000256" key="5">
    <source>
        <dbReference type="ARBA" id="ARBA00023136"/>
    </source>
</evidence>
<dbReference type="InterPro" id="IPR036259">
    <property type="entry name" value="MFS_trans_sf"/>
</dbReference>
<keyword evidence="9" id="KW-1185">Reference proteome</keyword>
<dbReference type="PANTHER" id="PTHR43124">
    <property type="entry name" value="PURINE EFFLUX PUMP PBUE"/>
    <property type="match status" value="1"/>
</dbReference>
<dbReference type="InterPro" id="IPR020846">
    <property type="entry name" value="MFS_dom"/>
</dbReference>
<dbReference type="Gene3D" id="1.20.1250.20">
    <property type="entry name" value="MFS general substrate transporter like domains"/>
    <property type="match status" value="2"/>
</dbReference>
<feature type="transmembrane region" description="Helical" evidence="6">
    <location>
        <begin position="308"/>
        <end position="331"/>
    </location>
</feature>
<keyword evidence="4 6" id="KW-1133">Transmembrane helix</keyword>
<sequence>MTLVGIPFAKSVQRYSIWLIGVSFVLFQFFLQLSSGVVIGAIMHEMNLSAFGAGILSSAFYYVYTSLQIPVGLLFDRKNTRLLLTFNAVLCSIGCFFFAQSHSLLFLILGRMLIGTGSAFAFVGLSHLLRQHFPLNQFGFMIGLSETLGFIATMFGMISMGALINEWGWRSFISTAAVIGFGIAYFSWRYIPHDSQKVPHFKFTQQISQILGNGRAWLNGLFVGLSFTVITVFGAMWAVPFMQVKLSCSLRLASLVDAMIFLGAALSCPLFGYLAALCKRRKPLMLGSCLSTAGLILAVLYLPTHNVAILSLLMLMIGVCCGAYMLAFSIANELAPAESLSTCTGFTNTLAMITAPLLQPLVGFLLDKFGSSSTLEAYQTALLIIPFSLILAAGLVFFLPEKATNL</sequence>
<dbReference type="EMBL" id="LNXV01000001">
    <property type="protein sequence ID" value="KTC87222.1"/>
    <property type="molecule type" value="Genomic_DNA"/>
</dbReference>
<feature type="transmembrane region" description="Helical" evidence="6">
    <location>
        <begin position="48"/>
        <end position="75"/>
    </location>
</feature>
<dbReference type="GO" id="GO:0022857">
    <property type="term" value="F:transmembrane transporter activity"/>
    <property type="evidence" value="ECO:0007669"/>
    <property type="project" value="InterPro"/>
</dbReference>
<feature type="transmembrane region" description="Helical" evidence="6">
    <location>
        <begin position="378"/>
        <end position="399"/>
    </location>
</feature>
<organism evidence="8 9">
    <name type="scientific">Legionella brunensis</name>
    <dbReference type="NCBI Taxonomy" id="29422"/>
    <lineage>
        <taxon>Bacteria</taxon>
        <taxon>Pseudomonadati</taxon>
        <taxon>Pseudomonadota</taxon>
        <taxon>Gammaproteobacteria</taxon>
        <taxon>Legionellales</taxon>
        <taxon>Legionellaceae</taxon>
        <taxon>Legionella</taxon>
    </lineage>
</organism>
<feature type="transmembrane region" description="Helical" evidence="6">
    <location>
        <begin position="105"/>
        <end position="126"/>
    </location>
</feature>
<protein>
    <submittedName>
        <fullName evidence="8">Major facilitator family transporter</fullName>
    </submittedName>
</protein>
<comment type="subcellular location">
    <subcellularLocation>
        <location evidence="1">Cell membrane</location>
        <topology evidence="1">Multi-pass membrane protein</topology>
    </subcellularLocation>
</comment>
<feature type="transmembrane region" description="Helical" evidence="6">
    <location>
        <begin position="169"/>
        <end position="188"/>
    </location>
</feature>
<feature type="transmembrane region" description="Helical" evidence="6">
    <location>
        <begin position="343"/>
        <end position="366"/>
    </location>
</feature>
<feature type="domain" description="Major facilitator superfamily (MFS) profile" evidence="7">
    <location>
        <begin position="16"/>
        <end position="404"/>
    </location>
</feature>
<dbReference type="STRING" id="29422.Lbru_0040"/>
<comment type="caution">
    <text evidence="8">The sequence shown here is derived from an EMBL/GenBank/DDBJ whole genome shotgun (WGS) entry which is preliminary data.</text>
</comment>
<evidence type="ECO:0000256" key="2">
    <source>
        <dbReference type="ARBA" id="ARBA00022475"/>
    </source>
</evidence>